<feature type="compositionally biased region" description="Basic and acidic residues" evidence="1">
    <location>
        <begin position="84"/>
        <end position="100"/>
    </location>
</feature>
<dbReference type="InterPro" id="IPR058894">
    <property type="entry name" value="PhiTE_211_coil-containing-like"/>
</dbReference>
<accession>A0A0T7P225</accession>
<dbReference type="AlphaFoldDB" id="A0A0T7P225"/>
<evidence type="ECO:0000313" key="3">
    <source>
        <dbReference type="Proteomes" id="UP000048841"/>
    </source>
</evidence>
<proteinExistence type="predicted"/>
<gene>
    <name evidence="2" type="ORF">ERS137941_00824</name>
</gene>
<dbReference type="Pfam" id="PF26210">
    <property type="entry name" value="Phage_phiTE_211"/>
    <property type="match status" value="1"/>
</dbReference>
<dbReference type="RefSeq" id="WP_057636476.1">
    <property type="nucleotide sequence ID" value="NZ_CGBR01000003.1"/>
</dbReference>
<dbReference type="EMBL" id="CGBR01000003">
    <property type="protein sequence ID" value="CFQ55043.1"/>
    <property type="molecule type" value="Genomic_DNA"/>
</dbReference>
<protein>
    <submittedName>
        <fullName evidence="2">Uncharacterized protein</fullName>
    </submittedName>
</protein>
<evidence type="ECO:0000313" key="2">
    <source>
        <dbReference type="EMBL" id="CFQ55043.1"/>
    </source>
</evidence>
<dbReference type="Proteomes" id="UP000048841">
    <property type="component" value="Unassembled WGS sequence"/>
</dbReference>
<reference evidence="2 3" key="1">
    <citation type="submission" date="2015-03" db="EMBL/GenBank/DDBJ databases">
        <authorList>
            <person name="Murphy D."/>
        </authorList>
    </citation>
    <scope>NUCLEOTIDE SEQUENCE [LARGE SCALE GENOMIC DNA]</scope>
    <source>
        <strain evidence="2 3">IP26249</strain>
    </source>
</reference>
<organism evidence="2 3">
    <name type="scientific">Yersinia enterocolitica</name>
    <dbReference type="NCBI Taxonomy" id="630"/>
    <lineage>
        <taxon>Bacteria</taxon>
        <taxon>Pseudomonadati</taxon>
        <taxon>Pseudomonadota</taxon>
        <taxon>Gammaproteobacteria</taxon>
        <taxon>Enterobacterales</taxon>
        <taxon>Yersiniaceae</taxon>
        <taxon>Yersinia</taxon>
    </lineage>
</organism>
<evidence type="ECO:0000256" key="1">
    <source>
        <dbReference type="SAM" id="MobiDB-lite"/>
    </source>
</evidence>
<sequence>MKPKTLLKDVTFDFDKDEKAPLGPHLAYTLSIQGGAASGYNKALVFKAQDTNITGELLKALSDVGITLEEVEVETKEEESNNDNDIRKSFEDILSKKYKQ</sequence>
<name>A0A0T7P225_YEREN</name>
<feature type="region of interest" description="Disordered" evidence="1">
    <location>
        <begin position="74"/>
        <end position="100"/>
    </location>
</feature>